<evidence type="ECO:0000313" key="4">
    <source>
        <dbReference type="EMBL" id="KAF2686270.1"/>
    </source>
</evidence>
<feature type="compositionally biased region" description="Polar residues" evidence="2">
    <location>
        <begin position="604"/>
        <end position="614"/>
    </location>
</feature>
<feature type="compositionally biased region" description="Basic and acidic residues" evidence="2">
    <location>
        <begin position="803"/>
        <end position="843"/>
    </location>
</feature>
<feature type="region of interest" description="Disordered" evidence="2">
    <location>
        <begin position="104"/>
        <end position="218"/>
    </location>
</feature>
<feature type="compositionally biased region" description="Polar residues" evidence="2">
    <location>
        <begin position="347"/>
        <end position="367"/>
    </location>
</feature>
<dbReference type="PROSITE" id="PS50089">
    <property type="entry name" value="ZF_RING_2"/>
    <property type="match status" value="1"/>
</dbReference>
<dbReference type="PANTHER" id="PTHR46528:SF1">
    <property type="entry name" value="PROTEIN SON"/>
    <property type="match status" value="1"/>
</dbReference>
<feature type="compositionally biased region" description="Basic and acidic residues" evidence="2">
    <location>
        <begin position="1014"/>
        <end position="1026"/>
    </location>
</feature>
<dbReference type="GO" id="GO:0003723">
    <property type="term" value="F:RNA binding"/>
    <property type="evidence" value="ECO:0007669"/>
    <property type="project" value="InterPro"/>
</dbReference>
<dbReference type="EMBL" id="MU005577">
    <property type="protein sequence ID" value="KAF2686270.1"/>
    <property type="molecule type" value="Genomic_DNA"/>
</dbReference>
<feature type="region of interest" description="Disordered" evidence="2">
    <location>
        <begin position="581"/>
        <end position="1097"/>
    </location>
</feature>
<dbReference type="SUPFAM" id="SSF57850">
    <property type="entry name" value="RING/U-box"/>
    <property type="match status" value="1"/>
</dbReference>
<feature type="domain" description="RING-type" evidence="3">
    <location>
        <begin position="35"/>
        <end position="73"/>
    </location>
</feature>
<feature type="compositionally biased region" description="Basic residues" evidence="2">
    <location>
        <begin position="747"/>
        <end position="764"/>
    </location>
</feature>
<feature type="compositionally biased region" description="Basic and acidic residues" evidence="2">
    <location>
        <begin position="1063"/>
        <end position="1097"/>
    </location>
</feature>
<reference evidence="4" key="1">
    <citation type="journal article" date="2020" name="Stud. Mycol.">
        <title>101 Dothideomycetes genomes: a test case for predicting lifestyles and emergence of pathogens.</title>
        <authorList>
            <person name="Haridas S."/>
            <person name="Albert R."/>
            <person name="Binder M."/>
            <person name="Bloem J."/>
            <person name="Labutti K."/>
            <person name="Salamov A."/>
            <person name="Andreopoulos B."/>
            <person name="Baker S."/>
            <person name="Barry K."/>
            <person name="Bills G."/>
            <person name="Bluhm B."/>
            <person name="Cannon C."/>
            <person name="Castanera R."/>
            <person name="Culley D."/>
            <person name="Daum C."/>
            <person name="Ezra D."/>
            <person name="Gonzalez J."/>
            <person name="Henrissat B."/>
            <person name="Kuo A."/>
            <person name="Liang C."/>
            <person name="Lipzen A."/>
            <person name="Lutzoni F."/>
            <person name="Magnuson J."/>
            <person name="Mondo S."/>
            <person name="Nolan M."/>
            <person name="Ohm R."/>
            <person name="Pangilinan J."/>
            <person name="Park H.-J."/>
            <person name="Ramirez L."/>
            <person name="Alfaro M."/>
            <person name="Sun H."/>
            <person name="Tritt A."/>
            <person name="Yoshinaga Y."/>
            <person name="Zwiers L.-H."/>
            <person name="Turgeon B."/>
            <person name="Goodwin S."/>
            <person name="Spatafora J."/>
            <person name="Crous P."/>
            <person name="Grigoriev I."/>
        </authorList>
    </citation>
    <scope>NUCLEOTIDE SEQUENCE</scope>
    <source>
        <strain evidence="4">CBS 122367</strain>
    </source>
</reference>
<feature type="compositionally biased region" description="Basic and acidic residues" evidence="2">
    <location>
        <begin position="709"/>
        <end position="735"/>
    </location>
</feature>
<dbReference type="AlphaFoldDB" id="A0A6G1J7T9"/>
<dbReference type="InterPro" id="IPR032922">
    <property type="entry name" value="SON"/>
</dbReference>
<protein>
    <recommendedName>
        <fullName evidence="3">RING-type domain-containing protein</fullName>
    </recommendedName>
</protein>
<keyword evidence="1" id="KW-0862">Zinc</keyword>
<feature type="compositionally biased region" description="Basic and acidic residues" evidence="2">
    <location>
        <begin position="130"/>
        <end position="146"/>
    </location>
</feature>
<dbReference type="PANTHER" id="PTHR46528">
    <property type="entry name" value="PROTEIN SON"/>
    <property type="match status" value="1"/>
</dbReference>
<evidence type="ECO:0000259" key="3">
    <source>
        <dbReference type="PROSITE" id="PS50089"/>
    </source>
</evidence>
<feature type="region of interest" description="Disordered" evidence="2">
    <location>
        <begin position="540"/>
        <end position="563"/>
    </location>
</feature>
<keyword evidence="1" id="KW-0479">Metal-binding</keyword>
<feature type="compositionally biased region" description="Basic and acidic residues" evidence="2">
    <location>
        <begin position="971"/>
        <end position="989"/>
    </location>
</feature>
<keyword evidence="1" id="KW-0863">Zinc-finger</keyword>
<feature type="compositionally biased region" description="Polar residues" evidence="2">
    <location>
        <begin position="501"/>
        <end position="513"/>
    </location>
</feature>
<feature type="compositionally biased region" description="Polar residues" evidence="2">
    <location>
        <begin position="199"/>
        <end position="210"/>
    </location>
</feature>
<accession>A0A6G1J7T9</accession>
<evidence type="ECO:0000256" key="1">
    <source>
        <dbReference type="PROSITE-ProRule" id="PRU00175"/>
    </source>
</evidence>
<organism evidence="4 5">
    <name type="scientific">Lentithecium fluviatile CBS 122367</name>
    <dbReference type="NCBI Taxonomy" id="1168545"/>
    <lineage>
        <taxon>Eukaryota</taxon>
        <taxon>Fungi</taxon>
        <taxon>Dikarya</taxon>
        <taxon>Ascomycota</taxon>
        <taxon>Pezizomycotina</taxon>
        <taxon>Dothideomycetes</taxon>
        <taxon>Pleosporomycetidae</taxon>
        <taxon>Pleosporales</taxon>
        <taxon>Massarineae</taxon>
        <taxon>Lentitheciaceae</taxon>
        <taxon>Lentithecium</taxon>
    </lineage>
</organism>
<dbReference type="InterPro" id="IPR001841">
    <property type="entry name" value="Znf_RING"/>
</dbReference>
<feature type="compositionally biased region" description="Basic and acidic residues" evidence="2">
    <location>
        <begin position="640"/>
        <end position="655"/>
    </location>
</feature>
<feature type="region of interest" description="Disordered" evidence="2">
    <location>
        <begin position="341"/>
        <end position="527"/>
    </location>
</feature>
<feature type="compositionally biased region" description="Polar residues" evidence="2">
    <location>
        <begin position="953"/>
        <end position="967"/>
    </location>
</feature>
<keyword evidence="5" id="KW-1185">Reference proteome</keyword>
<dbReference type="GO" id="GO:0051726">
    <property type="term" value="P:regulation of cell cycle"/>
    <property type="evidence" value="ECO:0007669"/>
    <property type="project" value="InterPro"/>
</dbReference>
<gene>
    <name evidence="4" type="ORF">K458DRAFT_387276</name>
</gene>
<proteinExistence type="predicted"/>
<dbReference type="OrthoDB" id="106784at2759"/>
<name>A0A6G1J7T9_9PLEO</name>
<feature type="compositionally biased region" description="Low complexity" evidence="2">
    <location>
        <begin position="994"/>
        <end position="1012"/>
    </location>
</feature>
<feature type="compositionally biased region" description="Basic and acidic residues" evidence="2">
    <location>
        <begin position="662"/>
        <end position="691"/>
    </location>
</feature>
<evidence type="ECO:0000313" key="5">
    <source>
        <dbReference type="Proteomes" id="UP000799291"/>
    </source>
</evidence>
<dbReference type="GO" id="GO:0043484">
    <property type="term" value="P:regulation of RNA splicing"/>
    <property type="evidence" value="ECO:0007669"/>
    <property type="project" value="InterPro"/>
</dbReference>
<dbReference type="Gene3D" id="3.30.40.10">
    <property type="entry name" value="Zinc/RING finger domain, C3HC4 (zinc finger)"/>
    <property type="match status" value="1"/>
</dbReference>
<sequence length="1097" mass="121815">MANPAADPKAAPLADDQKEYLLSLDPKLFPKNFFCSLCSQLAIDSYKLLCCNKAICSSCQAKLEFPTTCPSCEHSPLEAESCTVNKALRGTMRAWLLKQKKKDEKAASQAATPNVEAAPVPAEVQPTGDVADKPAESTEQELKVEDVPAGEASADNGPQEPRRAGSEASQMQEDTASQANDRVGQAPQDSDQTAEQEMQDGQPQADQSGYGNPMMNGNAMPSQFGFGFNPNQANMNGMGFNSGMNPMSGMPNVMANGAYNMNPMGYGMNNMNGMPGMPPNMYGGFGGNAGMGMNNMSAMGYGGGYGNWGNGMGGAEYGYNGNGYNQMGGYNQSGAYPEMMNRFPNKNYPNNRFQANGGNFPQQRNNRNGSFGGYGQGSGFQNPNSRPGSRGHPPQQVRGFHKLPPIPPKPRSSLPISLNFDSATDKRTPVQHGESPNGTANATAEINNEGEQAKASAEAPSEGKDETTASAKPVSEAGQADAPQKVDSLTEAAENEVKGANESSELNPIQTIETVEADSQDYDQSMVDDGMQYHSQMMNQFPHQPSHMNGPYDNNTGYHQNNFHRGGFNNAYGAATVLTGEPRGVGVEGAPTGPRAMREGRPNTGFSSRANNARFNAPPPSVTPSQEAAPASPVRNIRSRSPERDENLRTKDRSRSASRNGDGGRNDHRERTRSPGRDEHRDGRGRSRTPDGDDYDDDYRKDRRYHRSSRYDDRGEKDDRDDYDDRHREDRDSRGNRTRSTSADSKHRSRRTKEKYRQSRSHRDRSRDRSREHRRRHRSRSNSPAAEDKYEEEDSGSRRKNKSDKDKYRERDRSRDRDRDRDRRDRKERDYDEEKYRSRDKDKEKRRRRDREEEDDRDYDDDKHRSSRRSRKDRDRERDRDYEKEPTSATSTRPVSPPLNAPTGPSADNFSIRGASKPKALKNMPPPQPPTGPRGFQPPKGPSADRDKHQRKSSVSSIPSAPTTPTVQDHYAAEREKNARERDRLDRGGKNLVSRTTTPTSHHSSSRPTLSSKRSRDDFEAKEDVKAAPIAPASHRDKRRKSGAGDKSSGPDLASILTKGLRKSADTGGRRRGGVKTEGDVEKELERVERERDGRRW</sequence>
<evidence type="ECO:0000256" key="2">
    <source>
        <dbReference type="SAM" id="MobiDB-lite"/>
    </source>
</evidence>
<dbReference type="InterPro" id="IPR013083">
    <property type="entry name" value="Znf_RING/FYVE/PHD"/>
</dbReference>
<dbReference type="GO" id="GO:0008270">
    <property type="term" value="F:zinc ion binding"/>
    <property type="evidence" value="ECO:0007669"/>
    <property type="project" value="UniProtKB-KW"/>
</dbReference>
<feature type="compositionally biased region" description="Polar residues" evidence="2">
    <location>
        <begin position="167"/>
        <end position="180"/>
    </location>
</feature>
<dbReference type="Proteomes" id="UP000799291">
    <property type="component" value="Unassembled WGS sequence"/>
</dbReference>
<feature type="compositionally biased region" description="Basic and acidic residues" evidence="2">
    <location>
        <begin position="872"/>
        <end position="886"/>
    </location>
</feature>
<feature type="compositionally biased region" description="Polar residues" evidence="2">
    <location>
        <begin position="434"/>
        <end position="450"/>
    </location>
</feature>